<keyword evidence="3 12" id="KW-0813">Transport</keyword>
<keyword evidence="18" id="KW-1185">Reference proteome</keyword>
<accession>A0ABX2G7E7</accession>
<evidence type="ECO:0000256" key="11">
    <source>
        <dbReference type="ARBA" id="ARBA00023237"/>
    </source>
</evidence>
<proteinExistence type="inferred from homology"/>
<gene>
    <name evidence="17" type="ORF">HNQ01_004010</name>
</gene>
<sequence>MSILSRGSRLPEPRLRATALAAAVLSCLPLVAAAQSAPAVATAAASLPAVVVTATRTPVQVDRTVADVTVLSADDLAVQSGRTLSEVLAQQAGIQFSSNGGQGKSSSLFVRGLEARHVLLLVDGVRYGSATLGTPDFDNLPLGDIERIEIVRGPLASLYGSDAVGGVVQVFTRRAQPGQGLRGNGSLTAGSHAYAQGSGGLSFDDGLWNGAVQLVHTENRGFSSTNERVLYGSHNADPDGFNQNAGSVQLGLRLPQGWQLNARLLQSEARSAYDDGPGADSLARLRTQVASVDATGQVLSGWTTQLRVARSANDYETMASASPWTDLGTIATVQQQISWDNTFALPVGSLLLVAEHLTQKVSKPAQDYDITERTIRSVALGYNAVVGAHTVQASVRHDANSQYGDQTTGNLGYGYALTPALRLTAQAGTSFVAPSFNQLYWPSYGNPRLEPEKGKHAEIGLRYVQGAHQLSATVFGNRMRGYITQGANPVNLPYAQSHGVTLAYDGQLGPVRLSAAVDHMNPRNDTEGSTSQGNLLQRRARNDAKLSADVELGAWTVGTAMQAYSHRFDDVANTRRLAGYAVADLHAQWQFQRDWSLGARLNNVFDRQYETAWGYNQPGRELYVTLRYSPR</sequence>
<feature type="signal peptide" evidence="14">
    <location>
        <begin position="1"/>
        <end position="32"/>
    </location>
</feature>
<dbReference type="Pfam" id="PF07715">
    <property type="entry name" value="Plug"/>
    <property type="match status" value="1"/>
</dbReference>
<dbReference type="PANTHER" id="PTHR30069:SF53">
    <property type="entry name" value="COLICIN I RECEPTOR-RELATED"/>
    <property type="match status" value="1"/>
</dbReference>
<dbReference type="PROSITE" id="PS51257">
    <property type="entry name" value="PROKAR_LIPOPROTEIN"/>
    <property type="match status" value="1"/>
</dbReference>
<dbReference type="Gene3D" id="2.40.170.20">
    <property type="entry name" value="TonB-dependent receptor, beta-barrel domain"/>
    <property type="match status" value="1"/>
</dbReference>
<dbReference type="InterPro" id="IPR000531">
    <property type="entry name" value="Beta-barrel_TonB"/>
</dbReference>
<comment type="similarity">
    <text evidence="2 12 13">Belongs to the TonB-dependent receptor family.</text>
</comment>
<dbReference type="PANTHER" id="PTHR30069">
    <property type="entry name" value="TONB-DEPENDENT OUTER MEMBRANE RECEPTOR"/>
    <property type="match status" value="1"/>
</dbReference>
<feature type="domain" description="TonB-dependent receptor-like beta-barrel" evidence="15">
    <location>
        <begin position="197"/>
        <end position="604"/>
    </location>
</feature>
<dbReference type="SUPFAM" id="SSF56935">
    <property type="entry name" value="Porins"/>
    <property type="match status" value="1"/>
</dbReference>
<dbReference type="InterPro" id="IPR036942">
    <property type="entry name" value="Beta-barrel_TonB_sf"/>
</dbReference>
<evidence type="ECO:0000256" key="9">
    <source>
        <dbReference type="ARBA" id="ARBA00023136"/>
    </source>
</evidence>
<dbReference type="Proteomes" id="UP001516061">
    <property type="component" value="Unassembled WGS sequence"/>
</dbReference>
<name>A0ABX2G7E7_9BURK</name>
<dbReference type="InterPro" id="IPR012910">
    <property type="entry name" value="Plug_dom"/>
</dbReference>
<evidence type="ECO:0000256" key="8">
    <source>
        <dbReference type="ARBA" id="ARBA00023077"/>
    </source>
</evidence>
<evidence type="ECO:0000313" key="17">
    <source>
        <dbReference type="EMBL" id="NRT58243.1"/>
    </source>
</evidence>
<dbReference type="Gene3D" id="2.170.130.10">
    <property type="entry name" value="TonB-dependent receptor, plug domain"/>
    <property type="match status" value="1"/>
</dbReference>
<evidence type="ECO:0000256" key="10">
    <source>
        <dbReference type="ARBA" id="ARBA00023170"/>
    </source>
</evidence>
<dbReference type="Pfam" id="PF00593">
    <property type="entry name" value="TonB_dep_Rec_b-barrel"/>
    <property type="match status" value="1"/>
</dbReference>
<evidence type="ECO:0000256" key="2">
    <source>
        <dbReference type="ARBA" id="ARBA00009810"/>
    </source>
</evidence>
<organism evidence="17 18">
    <name type="scientific">Sphaerotilus uruguayifluvii</name>
    <dbReference type="NCBI Taxonomy" id="2735897"/>
    <lineage>
        <taxon>Bacteria</taxon>
        <taxon>Pseudomonadati</taxon>
        <taxon>Pseudomonadota</taxon>
        <taxon>Betaproteobacteria</taxon>
        <taxon>Burkholderiales</taxon>
        <taxon>Sphaerotilaceae</taxon>
        <taxon>Sphaerotilus</taxon>
    </lineage>
</organism>
<keyword evidence="9 12" id="KW-0472">Membrane</keyword>
<keyword evidence="10" id="KW-0675">Receptor</keyword>
<reference evidence="17 18" key="1">
    <citation type="submission" date="2020-05" db="EMBL/GenBank/DDBJ databases">
        <title>Genomic Encyclopedia of Type Strains, Phase IV (KMG-V): Genome sequencing to study the core and pangenomes of soil and plant-associated prokaryotes.</title>
        <authorList>
            <person name="Whitman W."/>
        </authorList>
    </citation>
    <scope>NUCLEOTIDE SEQUENCE [LARGE SCALE GENOMIC DNA]</scope>
    <source>
        <strain evidence="17 18">C29</strain>
    </source>
</reference>
<keyword evidence="6 14" id="KW-0732">Signal</keyword>
<keyword evidence="4 12" id="KW-1134">Transmembrane beta strand</keyword>
<feature type="domain" description="TonB-dependent receptor plug" evidence="16">
    <location>
        <begin position="63"/>
        <end position="167"/>
    </location>
</feature>
<evidence type="ECO:0000256" key="12">
    <source>
        <dbReference type="PROSITE-ProRule" id="PRU01360"/>
    </source>
</evidence>
<evidence type="ECO:0000256" key="6">
    <source>
        <dbReference type="ARBA" id="ARBA00022729"/>
    </source>
</evidence>
<dbReference type="EMBL" id="JABSNM010000025">
    <property type="protein sequence ID" value="NRT58243.1"/>
    <property type="molecule type" value="Genomic_DNA"/>
</dbReference>
<evidence type="ECO:0000256" key="14">
    <source>
        <dbReference type="SAM" id="SignalP"/>
    </source>
</evidence>
<dbReference type="CDD" id="cd01347">
    <property type="entry name" value="ligand_gated_channel"/>
    <property type="match status" value="1"/>
</dbReference>
<dbReference type="InterPro" id="IPR037066">
    <property type="entry name" value="Plug_dom_sf"/>
</dbReference>
<protein>
    <submittedName>
        <fullName evidence="17">Vitamin B12 transporter</fullName>
    </submittedName>
</protein>
<evidence type="ECO:0000256" key="4">
    <source>
        <dbReference type="ARBA" id="ARBA00022452"/>
    </source>
</evidence>
<dbReference type="InterPro" id="IPR039426">
    <property type="entry name" value="TonB-dep_rcpt-like"/>
</dbReference>
<evidence type="ECO:0000256" key="7">
    <source>
        <dbReference type="ARBA" id="ARBA00023065"/>
    </source>
</evidence>
<keyword evidence="5 12" id="KW-0812">Transmembrane</keyword>
<evidence type="ECO:0000256" key="1">
    <source>
        <dbReference type="ARBA" id="ARBA00004571"/>
    </source>
</evidence>
<dbReference type="PROSITE" id="PS52016">
    <property type="entry name" value="TONB_DEPENDENT_REC_3"/>
    <property type="match status" value="1"/>
</dbReference>
<evidence type="ECO:0000256" key="13">
    <source>
        <dbReference type="RuleBase" id="RU003357"/>
    </source>
</evidence>
<keyword evidence="7" id="KW-0406">Ion transport</keyword>
<comment type="subcellular location">
    <subcellularLocation>
        <location evidence="1 12">Cell outer membrane</location>
        <topology evidence="1 12">Multi-pass membrane protein</topology>
    </subcellularLocation>
</comment>
<keyword evidence="11 12" id="KW-0998">Cell outer membrane</keyword>
<evidence type="ECO:0000256" key="5">
    <source>
        <dbReference type="ARBA" id="ARBA00022692"/>
    </source>
</evidence>
<keyword evidence="8 13" id="KW-0798">TonB box</keyword>
<evidence type="ECO:0000259" key="16">
    <source>
        <dbReference type="Pfam" id="PF07715"/>
    </source>
</evidence>
<comment type="caution">
    <text evidence="17">The sequence shown here is derived from an EMBL/GenBank/DDBJ whole genome shotgun (WGS) entry which is preliminary data.</text>
</comment>
<evidence type="ECO:0000259" key="15">
    <source>
        <dbReference type="Pfam" id="PF00593"/>
    </source>
</evidence>
<evidence type="ECO:0000313" key="18">
    <source>
        <dbReference type="Proteomes" id="UP001516061"/>
    </source>
</evidence>
<evidence type="ECO:0000256" key="3">
    <source>
        <dbReference type="ARBA" id="ARBA00022448"/>
    </source>
</evidence>
<dbReference type="RefSeq" id="WP_173807269.1">
    <property type="nucleotide sequence ID" value="NZ_JABSNM010000025.1"/>
</dbReference>
<feature type="chain" id="PRO_5046836497" evidence="14">
    <location>
        <begin position="33"/>
        <end position="631"/>
    </location>
</feature>